<dbReference type="RefSeq" id="WP_161571053.1">
    <property type="nucleotide sequence ID" value="NZ_RDSM01000003.1"/>
</dbReference>
<organism evidence="1 2">
    <name type="scientific">Granulicella sibirica</name>
    <dbReference type="NCBI Taxonomy" id="2479048"/>
    <lineage>
        <taxon>Bacteria</taxon>
        <taxon>Pseudomonadati</taxon>
        <taxon>Acidobacteriota</taxon>
        <taxon>Terriglobia</taxon>
        <taxon>Terriglobales</taxon>
        <taxon>Acidobacteriaceae</taxon>
        <taxon>Granulicella</taxon>
    </lineage>
</organism>
<comment type="caution">
    <text evidence="1">The sequence shown here is derived from an EMBL/GenBank/DDBJ whole genome shotgun (WGS) entry which is preliminary data.</text>
</comment>
<reference evidence="1 2" key="1">
    <citation type="submission" date="2018-11" db="EMBL/GenBank/DDBJ databases">
        <authorList>
            <person name="Mardanov A.V."/>
            <person name="Ravin N.V."/>
            <person name="Dedysh S.N."/>
        </authorList>
    </citation>
    <scope>NUCLEOTIDE SEQUENCE [LARGE SCALE GENOMIC DNA]</scope>
    <source>
        <strain evidence="1 2">AF10</strain>
    </source>
</reference>
<dbReference type="EMBL" id="RDSM01000003">
    <property type="protein sequence ID" value="RXH54811.1"/>
    <property type="molecule type" value="Genomic_DNA"/>
</dbReference>
<dbReference type="Proteomes" id="UP000289437">
    <property type="component" value="Unassembled WGS sequence"/>
</dbReference>
<evidence type="ECO:0000313" key="2">
    <source>
        <dbReference type="Proteomes" id="UP000289437"/>
    </source>
</evidence>
<sequence length="277" mass="30122">MNTSLKQQFYYHADGAAVGGYLTLPSEKVVSSRASASLAQAGGEDSKSTSKIEGHGVFTVGRASVRVHGRHEPENGLWRSVVTSTVEKVNVQEIITADRIVAQLSVMHWADGRPDRISISGTQYLNLRMGGELVTPVLIDQTFQLGPDVVRPDEPDFEALPTFDSLYGIARDQYVNALEQKAWPDWLRARFTSKDPPTSLRDGGSVLCSIVKEVPVKSPLVNYGHVVRVPDFGNVFLGELLVSPKQTHITMLRAELGSLGQGVVSFASAHSNGRTIP</sequence>
<keyword evidence="2" id="KW-1185">Reference proteome</keyword>
<evidence type="ECO:0000313" key="1">
    <source>
        <dbReference type="EMBL" id="RXH54811.1"/>
    </source>
</evidence>
<name>A0A4Q0T002_9BACT</name>
<accession>A0A4Q0T002</accession>
<dbReference type="AlphaFoldDB" id="A0A4Q0T002"/>
<reference evidence="2" key="2">
    <citation type="submission" date="2019-02" db="EMBL/GenBank/DDBJ databases">
        <title>Granulicella sibirica sp. nov., a psychrotolerant acidobacterium isolated from an organic soil layer in forested tundra, West Siberia.</title>
        <authorList>
            <person name="Oshkin I.Y."/>
            <person name="Kulichevskaya I.S."/>
            <person name="Rijpstra W.I.C."/>
            <person name="Sinninghe Damste J.S."/>
            <person name="Rakitin A.L."/>
            <person name="Ravin N.V."/>
            <person name="Dedysh S.N."/>
        </authorList>
    </citation>
    <scope>NUCLEOTIDE SEQUENCE [LARGE SCALE GENOMIC DNA]</scope>
    <source>
        <strain evidence="2">AF10</strain>
    </source>
</reference>
<gene>
    <name evidence="1" type="ORF">GRAN_3915</name>
</gene>
<protein>
    <submittedName>
        <fullName evidence="1">Uncharacterized protein</fullName>
    </submittedName>
</protein>
<proteinExistence type="predicted"/>
<dbReference type="OrthoDB" id="108756at2"/>